<keyword evidence="7 8" id="KW-0472">Membrane</keyword>
<feature type="transmembrane region" description="Helical" evidence="8">
    <location>
        <begin position="328"/>
        <end position="347"/>
    </location>
</feature>
<comment type="caution">
    <text evidence="10">The sequence shown here is derived from an EMBL/GenBank/DDBJ whole genome shotgun (WGS) entry which is preliminary data.</text>
</comment>
<keyword evidence="4" id="KW-0808">Transferase</keyword>
<comment type="subcellular location">
    <subcellularLocation>
        <location evidence="1">Cell membrane</location>
        <topology evidence="1">Multi-pass membrane protein</topology>
    </subcellularLocation>
</comment>
<name>A0A261S1I2_9BORD</name>
<feature type="transmembrane region" description="Helical" evidence="8">
    <location>
        <begin position="212"/>
        <end position="232"/>
    </location>
</feature>
<evidence type="ECO:0000256" key="3">
    <source>
        <dbReference type="ARBA" id="ARBA00022676"/>
    </source>
</evidence>
<dbReference type="PANTHER" id="PTHR33908:SF9">
    <property type="entry name" value="BLL5595 PROTEIN"/>
    <property type="match status" value="1"/>
</dbReference>
<dbReference type="AlphaFoldDB" id="A0A261S1I2"/>
<reference evidence="11" key="1">
    <citation type="submission" date="2017-05" db="EMBL/GenBank/DDBJ databases">
        <title>Complete and WGS of Bordetella genogroups.</title>
        <authorList>
            <person name="Spilker T."/>
            <person name="Lipuma J."/>
        </authorList>
    </citation>
    <scope>NUCLEOTIDE SEQUENCE [LARGE SCALE GENOMIC DNA]</scope>
    <source>
        <strain evidence="11">AU16122</strain>
    </source>
</reference>
<feature type="transmembrane region" description="Helical" evidence="8">
    <location>
        <begin position="261"/>
        <end position="282"/>
    </location>
</feature>
<dbReference type="InterPro" id="IPR050297">
    <property type="entry name" value="LipidA_mod_glycosyltrf_83"/>
</dbReference>
<evidence type="ECO:0000313" key="10">
    <source>
        <dbReference type="EMBL" id="OZI30353.1"/>
    </source>
</evidence>
<dbReference type="GO" id="GO:0009103">
    <property type="term" value="P:lipopolysaccharide biosynthetic process"/>
    <property type="evidence" value="ECO:0007669"/>
    <property type="project" value="UniProtKB-ARBA"/>
</dbReference>
<evidence type="ECO:0000256" key="1">
    <source>
        <dbReference type="ARBA" id="ARBA00004651"/>
    </source>
</evidence>
<evidence type="ECO:0000256" key="5">
    <source>
        <dbReference type="ARBA" id="ARBA00022692"/>
    </source>
</evidence>
<dbReference type="GO" id="GO:0016763">
    <property type="term" value="F:pentosyltransferase activity"/>
    <property type="evidence" value="ECO:0007669"/>
    <property type="project" value="TreeGrafter"/>
</dbReference>
<gene>
    <name evidence="10" type="ORF">CAL29_20150</name>
</gene>
<feature type="transmembrane region" description="Helical" evidence="8">
    <location>
        <begin position="91"/>
        <end position="111"/>
    </location>
</feature>
<dbReference type="OrthoDB" id="8933800at2"/>
<evidence type="ECO:0000256" key="2">
    <source>
        <dbReference type="ARBA" id="ARBA00022475"/>
    </source>
</evidence>
<evidence type="ECO:0000256" key="8">
    <source>
        <dbReference type="SAM" id="Phobius"/>
    </source>
</evidence>
<feature type="transmembrane region" description="Helical" evidence="8">
    <location>
        <begin position="123"/>
        <end position="151"/>
    </location>
</feature>
<dbReference type="PANTHER" id="PTHR33908">
    <property type="entry name" value="MANNOSYLTRANSFERASE YKCB-RELATED"/>
    <property type="match status" value="1"/>
</dbReference>
<dbReference type="InterPro" id="IPR038731">
    <property type="entry name" value="RgtA/B/C-like"/>
</dbReference>
<evidence type="ECO:0000256" key="7">
    <source>
        <dbReference type="ARBA" id="ARBA00023136"/>
    </source>
</evidence>
<proteinExistence type="predicted"/>
<evidence type="ECO:0000256" key="6">
    <source>
        <dbReference type="ARBA" id="ARBA00022989"/>
    </source>
</evidence>
<dbReference type="Proteomes" id="UP000216020">
    <property type="component" value="Unassembled WGS sequence"/>
</dbReference>
<dbReference type="Pfam" id="PF13231">
    <property type="entry name" value="PMT_2"/>
    <property type="match status" value="1"/>
</dbReference>
<feature type="transmembrane region" description="Helical" evidence="8">
    <location>
        <begin position="303"/>
        <end position="322"/>
    </location>
</feature>
<keyword evidence="2" id="KW-1003">Cell membrane</keyword>
<accession>A0A261S1I2</accession>
<feature type="transmembrane region" description="Helical" evidence="8">
    <location>
        <begin position="171"/>
        <end position="200"/>
    </location>
</feature>
<keyword evidence="5 8" id="KW-0812">Transmembrane</keyword>
<sequence length="523" mass="57482">MTELSLPSGADHGRARTLAGTQAFRLSLLLAIQGLVWIVGSWIYRSNLDPAADMLENYVWGIEWQAGYYKHPPAFAWIAAAWFQVFPRTDLAYFALSSVNAMIGICGIVALARRFLPLRDALLVGLAMAVTPIYTTLAIKFNANTVLLSLWPWTAYFFVRYAQTGAWKSALALGAAAALAMLGKYFSVTLLAGLGLAGLVRPAWRAQLLRPRTLLAVAAGAVVLGPHLAWLVRNHFPTFAYADERIQEIARPFHQLLLGKAGYALIQLAYLLPAAAFFALLTRRRLAAAGLMLRSIARPSMDPDLWWLSFGTFFAICAASFGTGTTLSALWGNTQWFAIAVFWLVVLKRHGFEPDTRHVVRGMAVYWVLVLALSGVAGYAEAARHQRMAIEPRAELAHAARELWRERVGLPLPIVTGSDKEAKAIAFYGRDRTHYWDMYEPANTPWITRADVMREGALFVCQRGDGGCIQTASAVAGAHPVSVTVHKKAWGFTLPDYGYTLFLLPPAGWHPAVPNTAGGKNAW</sequence>
<dbReference type="GO" id="GO:0005886">
    <property type="term" value="C:plasma membrane"/>
    <property type="evidence" value="ECO:0007669"/>
    <property type="project" value="UniProtKB-SubCell"/>
</dbReference>
<evidence type="ECO:0000313" key="11">
    <source>
        <dbReference type="Proteomes" id="UP000216020"/>
    </source>
</evidence>
<keyword evidence="6 8" id="KW-1133">Transmembrane helix</keyword>
<keyword evidence="3" id="KW-0328">Glycosyltransferase</keyword>
<evidence type="ECO:0000259" key="9">
    <source>
        <dbReference type="Pfam" id="PF13231"/>
    </source>
</evidence>
<dbReference type="EMBL" id="NEVM01000005">
    <property type="protein sequence ID" value="OZI30353.1"/>
    <property type="molecule type" value="Genomic_DNA"/>
</dbReference>
<organism evidence="10 11">
    <name type="scientific">Bordetella genomosp. 10</name>
    <dbReference type="NCBI Taxonomy" id="1416804"/>
    <lineage>
        <taxon>Bacteria</taxon>
        <taxon>Pseudomonadati</taxon>
        <taxon>Pseudomonadota</taxon>
        <taxon>Betaproteobacteria</taxon>
        <taxon>Burkholderiales</taxon>
        <taxon>Alcaligenaceae</taxon>
        <taxon>Bordetella</taxon>
    </lineage>
</organism>
<feature type="transmembrane region" description="Helical" evidence="8">
    <location>
        <begin position="359"/>
        <end position="380"/>
    </location>
</feature>
<dbReference type="RefSeq" id="WP_094854781.1">
    <property type="nucleotide sequence ID" value="NZ_NEVM01000005.1"/>
</dbReference>
<feature type="transmembrane region" description="Helical" evidence="8">
    <location>
        <begin position="23"/>
        <end position="44"/>
    </location>
</feature>
<feature type="domain" description="Glycosyltransferase RgtA/B/C/D-like" evidence="9">
    <location>
        <begin position="70"/>
        <end position="230"/>
    </location>
</feature>
<protein>
    <recommendedName>
        <fullName evidence="9">Glycosyltransferase RgtA/B/C/D-like domain-containing protein</fullName>
    </recommendedName>
</protein>
<keyword evidence="11" id="KW-1185">Reference proteome</keyword>
<evidence type="ECO:0000256" key="4">
    <source>
        <dbReference type="ARBA" id="ARBA00022679"/>
    </source>
</evidence>